<sequence length="531" mass="54102">MAEDAPGGGGGQLRPVVPASDAVLSVRGGVGGISFQLEELDSGARELDLLARDLASVELGIYRVWESLGSYQREDPASGAAALTAVWEGQRSVAAVREELERLAGGVRACQLEYSAAETANLLITHLHWDAPWLWGRQAVDLALARDWRDWRPNTASTEAIASSDPVVAGAFLAALLGMPSGEADAAVKMGLASGGGSSAPVLVRMLLDRVRPDLKPRPVTALQEGSGEIALDASPSGLLARAGEVADAGPGRIEIIQTTTGGRDAFIVVIPGTQPGNMGGPNPFDEAGVGESLGYGSEYTAAAIRAALRQAGAEAGDQVVAVGYSQGGIHAMNLSQDKAFLADYNLKYVLTAGSPVGAITPEPGVSSLHLEHRQDWVPGSEGLPNPDTRDRVTVTLNGLVRTPASEDGGLGPGHRLSNYEAGARAVSASPDPSLAASTAALAGVVGAGGAARVTRFQLVRAPRPPVPTPQPPLPALGTSGLGQPGPAQLGPGRAILPGQSVRRELGGARELPGGGVSGGGRRGPGLPPAK</sequence>
<dbReference type="InterPro" id="IPR029058">
    <property type="entry name" value="AB_hydrolase_fold"/>
</dbReference>
<accession>A0A328HHK8</accession>
<dbReference type="EMBL" id="QLNP01000063">
    <property type="protein sequence ID" value="RAM38086.1"/>
    <property type="molecule type" value="Genomic_DNA"/>
</dbReference>
<dbReference type="OrthoDB" id="5095936at2"/>
<dbReference type="AlphaFoldDB" id="A0A328HHK8"/>
<reference evidence="2 3" key="1">
    <citation type="submission" date="2018-04" db="EMBL/GenBank/DDBJ databases">
        <title>Bacteria isolated from cave deposits of Manipur.</title>
        <authorList>
            <person name="Sahoo D."/>
            <person name="Sarangthem I."/>
            <person name="Nandeibam J."/>
        </authorList>
    </citation>
    <scope>NUCLEOTIDE SEQUENCE [LARGE SCALE GENOMIC DNA]</scope>
    <source>
        <strain evidence="3">mrc11</strain>
    </source>
</reference>
<organism evidence="2 3">
    <name type="scientific">Arthrobacter globiformis</name>
    <dbReference type="NCBI Taxonomy" id="1665"/>
    <lineage>
        <taxon>Bacteria</taxon>
        <taxon>Bacillati</taxon>
        <taxon>Actinomycetota</taxon>
        <taxon>Actinomycetes</taxon>
        <taxon>Micrococcales</taxon>
        <taxon>Micrococcaceae</taxon>
        <taxon>Arthrobacter</taxon>
    </lineage>
</organism>
<feature type="region of interest" description="Disordered" evidence="1">
    <location>
        <begin position="462"/>
        <end position="531"/>
    </location>
</feature>
<dbReference type="Proteomes" id="UP000249166">
    <property type="component" value="Unassembled WGS sequence"/>
</dbReference>
<proteinExistence type="predicted"/>
<comment type="caution">
    <text evidence="2">The sequence shown here is derived from an EMBL/GenBank/DDBJ whole genome shotgun (WGS) entry which is preliminary data.</text>
</comment>
<dbReference type="Gene3D" id="3.40.50.1820">
    <property type="entry name" value="alpha/beta hydrolase"/>
    <property type="match status" value="1"/>
</dbReference>
<dbReference type="RefSeq" id="WP_111903065.1">
    <property type="nucleotide sequence ID" value="NZ_QLNP01000063.1"/>
</dbReference>
<evidence type="ECO:0000313" key="3">
    <source>
        <dbReference type="Proteomes" id="UP000249166"/>
    </source>
</evidence>
<feature type="compositionally biased region" description="Pro residues" evidence="1">
    <location>
        <begin position="463"/>
        <end position="475"/>
    </location>
</feature>
<name>A0A328HHK8_ARTGO</name>
<feature type="compositionally biased region" description="Gly residues" evidence="1">
    <location>
        <begin position="513"/>
        <end position="524"/>
    </location>
</feature>
<gene>
    <name evidence="2" type="ORF">DBZ45_06215</name>
</gene>
<protein>
    <submittedName>
        <fullName evidence="2">Uncharacterized protein</fullName>
    </submittedName>
</protein>
<dbReference type="SUPFAM" id="SSF53474">
    <property type="entry name" value="alpha/beta-Hydrolases"/>
    <property type="match status" value="1"/>
</dbReference>
<evidence type="ECO:0000256" key="1">
    <source>
        <dbReference type="SAM" id="MobiDB-lite"/>
    </source>
</evidence>
<evidence type="ECO:0000313" key="2">
    <source>
        <dbReference type="EMBL" id="RAM38086.1"/>
    </source>
</evidence>